<comment type="caution">
    <text evidence="3">The sequence shown here is derived from an EMBL/GenBank/DDBJ whole genome shotgun (WGS) entry which is preliminary data.</text>
</comment>
<evidence type="ECO:0000256" key="1">
    <source>
        <dbReference type="SAM" id="Coils"/>
    </source>
</evidence>
<dbReference type="InterPro" id="IPR000700">
    <property type="entry name" value="PAS-assoc_C"/>
</dbReference>
<gene>
    <name evidence="3" type="ORF">FHQ18_04945</name>
</gene>
<dbReference type="InterPro" id="IPR035965">
    <property type="entry name" value="PAS-like_dom_sf"/>
</dbReference>
<dbReference type="Proteomes" id="UP000322876">
    <property type="component" value="Unassembled WGS sequence"/>
</dbReference>
<dbReference type="SUPFAM" id="SSF55785">
    <property type="entry name" value="PYP-like sensor domain (PAS domain)"/>
    <property type="match status" value="1"/>
</dbReference>
<dbReference type="InterPro" id="IPR000014">
    <property type="entry name" value="PAS"/>
</dbReference>
<feature type="domain" description="PAC" evidence="2">
    <location>
        <begin position="234"/>
        <end position="291"/>
    </location>
</feature>
<evidence type="ECO:0000313" key="3">
    <source>
        <dbReference type="EMBL" id="KAA0258505.1"/>
    </source>
</evidence>
<reference evidence="3 4" key="1">
    <citation type="submission" date="2019-06" db="EMBL/GenBank/DDBJ databases">
        <title>Genomic insights into carbon and energy metabolism of Deferribacter autotrophicus revealed new metabolic traits in the phylum Deferribacteres.</title>
        <authorList>
            <person name="Slobodkin A.I."/>
            <person name="Slobodkina G.B."/>
            <person name="Allioux M."/>
            <person name="Alain K."/>
            <person name="Jebbar M."/>
            <person name="Shadrin V."/>
            <person name="Kublanov I.V."/>
            <person name="Toshchakov S.V."/>
            <person name="Bonch-Osmolovskaya E.A."/>
        </authorList>
    </citation>
    <scope>NUCLEOTIDE SEQUENCE [LARGE SCALE GENOMIC DNA]</scope>
    <source>
        <strain evidence="3 4">SL50</strain>
    </source>
</reference>
<sequence length="445" mass="52329">MTMEEFIDLVRQYFHHVFFFYNRESDLFYKVTEDKIENIQIPEILKPYLLENFSGAKYFAKKDKQIVFLFVQVTLSNGEGVLILYDTKNLKNLASFLGVFFEKYMKLQNNAAQFEKEVEFLRDELNECETTVSKLDGQVKRLESLIDDYKLQIEGLEESVQILRKSRKKMLKLIDGMKNPLFSIDLNYELNNVNEALGRFTGVDSLPKFIGSKCFKTIFNFEQPCKWCKINEVVDSKISVSQHISVNKGDKKIWFEQTMYPIFDEEGRVIEVGEILQDITEQYELLEDLEKTQDKIKKISKDRIHALNEVNQLKSEYQKLLEGYNSLVERNQKLTNVIEKLLKESHVGQIIDLKKENNALKVKLEKLHTIIERLKSEVENLRKKERENIKKSIYSIDRLFNMITKRGDFKKEEYEKVFNFISTQLESIKNKLGIKEDGNGSESSN</sequence>
<dbReference type="OrthoDB" id="9798759at2"/>
<proteinExistence type="predicted"/>
<protein>
    <submittedName>
        <fullName evidence="3">PAS domain-containing protein</fullName>
    </submittedName>
</protein>
<dbReference type="AlphaFoldDB" id="A0A5A8F2Z7"/>
<keyword evidence="1" id="KW-0175">Coiled coil</keyword>
<organism evidence="3 4">
    <name type="scientific">Deferribacter autotrophicus</name>
    <dbReference type="NCBI Taxonomy" id="500465"/>
    <lineage>
        <taxon>Bacteria</taxon>
        <taxon>Pseudomonadati</taxon>
        <taxon>Deferribacterota</taxon>
        <taxon>Deferribacteres</taxon>
        <taxon>Deferribacterales</taxon>
        <taxon>Deferribacteraceae</taxon>
        <taxon>Deferribacter</taxon>
    </lineage>
</organism>
<evidence type="ECO:0000313" key="4">
    <source>
        <dbReference type="Proteomes" id="UP000322876"/>
    </source>
</evidence>
<dbReference type="RefSeq" id="WP_149266061.1">
    <property type="nucleotide sequence ID" value="NZ_VFJB01000004.1"/>
</dbReference>
<feature type="coiled-coil region" evidence="1">
    <location>
        <begin position="104"/>
        <end position="166"/>
    </location>
</feature>
<accession>A0A5A8F2Z7</accession>
<keyword evidence="4" id="KW-1185">Reference proteome</keyword>
<feature type="coiled-coil region" evidence="1">
    <location>
        <begin position="296"/>
        <end position="391"/>
    </location>
</feature>
<dbReference type="Pfam" id="PF13426">
    <property type="entry name" value="PAS_9"/>
    <property type="match status" value="1"/>
</dbReference>
<dbReference type="EMBL" id="VFJB01000004">
    <property type="protein sequence ID" value="KAA0258505.1"/>
    <property type="molecule type" value="Genomic_DNA"/>
</dbReference>
<name>A0A5A8F2Z7_9BACT</name>
<evidence type="ECO:0000259" key="2">
    <source>
        <dbReference type="PROSITE" id="PS50113"/>
    </source>
</evidence>
<dbReference type="Gene3D" id="3.30.450.20">
    <property type="entry name" value="PAS domain"/>
    <property type="match status" value="1"/>
</dbReference>
<dbReference type="PROSITE" id="PS50113">
    <property type="entry name" value="PAC"/>
    <property type="match status" value="1"/>
</dbReference>